<dbReference type="PANTHER" id="PTHR12428">
    <property type="entry name" value="OXA1"/>
    <property type="match status" value="1"/>
</dbReference>
<dbReference type="OrthoDB" id="2436667at2759"/>
<evidence type="ECO:0000313" key="8">
    <source>
        <dbReference type="EMBL" id="TBU32824.1"/>
    </source>
</evidence>
<dbReference type="GO" id="GO:0033617">
    <property type="term" value="P:mitochondrial respiratory chain complex IV assembly"/>
    <property type="evidence" value="ECO:0007669"/>
    <property type="project" value="TreeGrafter"/>
</dbReference>
<proteinExistence type="inferred from homology"/>
<reference evidence="8" key="1">
    <citation type="submission" date="2019-01" db="EMBL/GenBank/DDBJ databases">
        <title>Draft genome sequences of three monokaryotic isolates of the white-rot basidiomycete fungus Dichomitus squalens.</title>
        <authorList>
            <consortium name="DOE Joint Genome Institute"/>
            <person name="Lopez S.C."/>
            <person name="Andreopoulos B."/>
            <person name="Pangilinan J."/>
            <person name="Lipzen A."/>
            <person name="Riley R."/>
            <person name="Ahrendt S."/>
            <person name="Ng V."/>
            <person name="Barry K."/>
            <person name="Daum C."/>
            <person name="Grigoriev I.V."/>
            <person name="Hilden K.S."/>
            <person name="Makela M.R."/>
            <person name="de Vries R.P."/>
        </authorList>
    </citation>
    <scope>NUCLEOTIDE SEQUENCE [LARGE SCALE GENOMIC DNA]</scope>
    <source>
        <strain evidence="8">OM18370.1</strain>
    </source>
</reference>
<dbReference type="Pfam" id="PF02096">
    <property type="entry name" value="60KD_IMP"/>
    <property type="match status" value="1"/>
</dbReference>
<dbReference type="GO" id="GO:0032977">
    <property type="term" value="F:membrane insertase activity"/>
    <property type="evidence" value="ECO:0007669"/>
    <property type="project" value="InterPro"/>
</dbReference>
<dbReference type="GO" id="GO:0005743">
    <property type="term" value="C:mitochondrial inner membrane"/>
    <property type="evidence" value="ECO:0007669"/>
    <property type="project" value="TreeGrafter"/>
</dbReference>
<evidence type="ECO:0000256" key="2">
    <source>
        <dbReference type="ARBA" id="ARBA00009877"/>
    </source>
</evidence>
<evidence type="ECO:0000256" key="4">
    <source>
        <dbReference type="ARBA" id="ARBA00022989"/>
    </source>
</evidence>
<keyword evidence="4" id="KW-1133">Transmembrane helix</keyword>
<evidence type="ECO:0000256" key="5">
    <source>
        <dbReference type="ARBA" id="ARBA00023136"/>
    </source>
</evidence>
<keyword evidence="5" id="KW-0472">Membrane</keyword>
<evidence type="ECO:0000256" key="6">
    <source>
        <dbReference type="RuleBase" id="RU003945"/>
    </source>
</evidence>
<dbReference type="InterPro" id="IPR001708">
    <property type="entry name" value="YidC/ALB3/OXA1/COX18"/>
</dbReference>
<evidence type="ECO:0000256" key="3">
    <source>
        <dbReference type="ARBA" id="ARBA00022692"/>
    </source>
</evidence>
<evidence type="ECO:0000256" key="1">
    <source>
        <dbReference type="ARBA" id="ARBA00004141"/>
    </source>
</evidence>
<comment type="similarity">
    <text evidence="2 6">Belongs to the OXA1/ALB3/YidC family.</text>
</comment>
<dbReference type="EMBL" id="ML143393">
    <property type="protein sequence ID" value="TBU32824.1"/>
    <property type="molecule type" value="Genomic_DNA"/>
</dbReference>
<gene>
    <name evidence="8" type="ORF">BD311DRAFT_653792</name>
</gene>
<comment type="subcellular location">
    <subcellularLocation>
        <location evidence="1 6">Membrane</location>
        <topology evidence="1 6">Multi-pass membrane protein</topology>
    </subcellularLocation>
</comment>
<feature type="domain" description="Membrane insertase YidC/Oxa/ALB C-terminal" evidence="7">
    <location>
        <begin position="59"/>
        <end position="294"/>
    </location>
</feature>
<dbReference type="Proteomes" id="UP000292957">
    <property type="component" value="Unassembled WGS sequence"/>
</dbReference>
<organism evidence="8">
    <name type="scientific">Dichomitus squalens</name>
    <dbReference type="NCBI Taxonomy" id="114155"/>
    <lineage>
        <taxon>Eukaryota</taxon>
        <taxon>Fungi</taxon>
        <taxon>Dikarya</taxon>
        <taxon>Basidiomycota</taxon>
        <taxon>Agaricomycotina</taxon>
        <taxon>Agaricomycetes</taxon>
        <taxon>Polyporales</taxon>
        <taxon>Polyporaceae</taxon>
        <taxon>Dichomitus</taxon>
    </lineage>
</organism>
<keyword evidence="3 6" id="KW-0812">Transmembrane</keyword>
<accession>A0A4Q9MXJ8</accession>
<name>A0A4Q9MXJ8_9APHY</name>
<sequence>MLSTRTALATLRPALRPARCGPRHLPPRRTFIASTIQSLSDGFLDLAIALPYPPGWPPYSCTIILVTVVTRLAFTVPFSVWAKNRQWRAETIVIPQLKSEMSAIHKQVQRDMKRDGFRGDKDAVIAEINKRTRPIATTRRKELLAQHNASPMPTIIMPVVTQLPLFIGTSMVLSHASTAPTVLDSESFFTLTSLAHADPTATLPILLGVITLANVESSRWFVGAEVLQREAQVAKWTAERRARGEQILEPRKIHQSALRVLSVGRILIAAMVPGSVQLYWVTSATFGLIQSWILDYWDMRRRKDVGPPPTTGPKQA</sequence>
<dbReference type="InterPro" id="IPR028055">
    <property type="entry name" value="YidC/Oxa/ALB_C"/>
</dbReference>
<dbReference type="GO" id="GO:0032979">
    <property type="term" value="P:protein insertion into mitochondrial inner membrane from matrix"/>
    <property type="evidence" value="ECO:0007669"/>
    <property type="project" value="TreeGrafter"/>
</dbReference>
<dbReference type="AlphaFoldDB" id="A0A4Q9MXJ8"/>
<dbReference type="PANTHER" id="PTHR12428:SF65">
    <property type="entry name" value="CYTOCHROME C OXIDASE ASSEMBLY PROTEIN COX18, MITOCHONDRIAL"/>
    <property type="match status" value="1"/>
</dbReference>
<protein>
    <submittedName>
        <fullName evidence="8">60Kd inner membrane protein-domain-containing protein</fullName>
    </submittedName>
</protein>
<evidence type="ECO:0000259" key="7">
    <source>
        <dbReference type="Pfam" id="PF02096"/>
    </source>
</evidence>